<evidence type="ECO:0000256" key="4">
    <source>
        <dbReference type="ARBA" id="ARBA00022679"/>
    </source>
</evidence>
<name>A0ABS8ZVM5_9PSEU</name>
<keyword evidence="6" id="KW-0460">Magnesium</keyword>
<comment type="function">
    <text evidence="6">Catalyzes the transfer of a ribosyl phosphate group from 5-phosphoribose 1-diphosphate to orotate, leading to the formation of orotidine monophosphate (OMP).</text>
</comment>
<comment type="caution">
    <text evidence="8">The sequence shown here is derived from an EMBL/GenBank/DDBJ whole genome shotgun (WGS) entry which is preliminary data.</text>
</comment>
<sequence>MTVPASLVARIRSAACQRGAFHLPTGQVIDEYFDEYLLAADPALLRDVAAELVQHVPPDTDALVGVELGGIPLAVALSAASGVPAAFLRRARKSYGTFRQVEGHPVGGRRVVLVDDVVRSGSQVLRAAAVLRRLGAQVATAICVLDRDLGGGARLARERILLRPLLATAALGRESAV</sequence>
<dbReference type="InterPro" id="IPR000836">
    <property type="entry name" value="PRTase_dom"/>
</dbReference>
<evidence type="ECO:0000313" key="9">
    <source>
        <dbReference type="Proteomes" id="UP001521150"/>
    </source>
</evidence>
<evidence type="ECO:0000256" key="3">
    <source>
        <dbReference type="ARBA" id="ARBA00022676"/>
    </source>
</evidence>
<keyword evidence="5 6" id="KW-0665">Pyrimidine biosynthesis</keyword>
<comment type="catalytic activity">
    <reaction evidence="6">
        <text>orotidine 5'-phosphate + diphosphate = orotate + 5-phospho-alpha-D-ribose 1-diphosphate</text>
        <dbReference type="Rhea" id="RHEA:10380"/>
        <dbReference type="ChEBI" id="CHEBI:30839"/>
        <dbReference type="ChEBI" id="CHEBI:33019"/>
        <dbReference type="ChEBI" id="CHEBI:57538"/>
        <dbReference type="ChEBI" id="CHEBI:58017"/>
        <dbReference type="EC" id="2.4.2.10"/>
    </reaction>
</comment>
<dbReference type="CDD" id="cd06223">
    <property type="entry name" value="PRTases_typeI"/>
    <property type="match status" value="1"/>
</dbReference>
<evidence type="ECO:0000256" key="6">
    <source>
        <dbReference type="HAMAP-Rule" id="MF_01208"/>
    </source>
</evidence>
<feature type="binding site" evidence="6">
    <location>
        <position position="89"/>
    </location>
    <ligand>
        <name>5-phospho-alpha-D-ribose 1-diphosphate</name>
        <dbReference type="ChEBI" id="CHEBI:58017"/>
        <note>ligand shared between dimeric partners</note>
    </ligand>
</feature>
<dbReference type="Proteomes" id="UP001521150">
    <property type="component" value="Unassembled WGS sequence"/>
</dbReference>
<comment type="cofactor">
    <cofactor evidence="6">
        <name>Mg(2+)</name>
        <dbReference type="ChEBI" id="CHEBI:18420"/>
    </cofactor>
</comment>
<dbReference type="EMBL" id="JAJVCN010000005">
    <property type="protein sequence ID" value="MCE7011779.1"/>
    <property type="molecule type" value="Genomic_DNA"/>
</dbReference>
<dbReference type="SUPFAM" id="SSF53271">
    <property type="entry name" value="PRTase-like"/>
    <property type="match status" value="1"/>
</dbReference>
<feature type="binding site" evidence="6">
    <location>
        <position position="147"/>
    </location>
    <ligand>
        <name>orotate</name>
        <dbReference type="ChEBI" id="CHEBI:30839"/>
    </ligand>
</feature>
<dbReference type="Pfam" id="PF00156">
    <property type="entry name" value="Pribosyltran"/>
    <property type="match status" value="1"/>
</dbReference>
<proteinExistence type="inferred from homology"/>
<dbReference type="RefSeq" id="WP_233734538.1">
    <property type="nucleotide sequence ID" value="NZ_JAJVCN010000005.1"/>
</dbReference>
<comment type="pathway">
    <text evidence="1 6">Pyrimidine metabolism; UMP biosynthesis via de novo pathway; UMP from orotate: step 1/2.</text>
</comment>
<evidence type="ECO:0000313" key="8">
    <source>
        <dbReference type="EMBL" id="MCE7011779.1"/>
    </source>
</evidence>
<keyword evidence="9" id="KW-1185">Reference proteome</keyword>
<feature type="domain" description="Phosphoribosyltransferase" evidence="7">
    <location>
        <begin position="44"/>
        <end position="147"/>
    </location>
</feature>
<evidence type="ECO:0000256" key="2">
    <source>
        <dbReference type="ARBA" id="ARBA00011971"/>
    </source>
</evidence>
<comment type="caution">
    <text evidence="6">Lacks conserved residue(s) required for the propagation of feature annotation.</text>
</comment>
<comment type="similarity">
    <text evidence="6">Belongs to the purine/pyrimidine phosphoribosyltransferase family. PyrE subfamily.</text>
</comment>
<organism evidence="8 9">
    <name type="scientific">Kibdelosporangium philippinense</name>
    <dbReference type="NCBI Taxonomy" id="211113"/>
    <lineage>
        <taxon>Bacteria</taxon>
        <taxon>Bacillati</taxon>
        <taxon>Actinomycetota</taxon>
        <taxon>Actinomycetes</taxon>
        <taxon>Pseudonocardiales</taxon>
        <taxon>Pseudonocardiaceae</taxon>
        <taxon>Kibdelosporangium</taxon>
    </lineage>
</organism>
<keyword evidence="3 6" id="KW-0328">Glycosyltransferase</keyword>
<comment type="subunit">
    <text evidence="6">Homodimer.</text>
</comment>
<dbReference type="InterPro" id="IPR029057">
    <property type="entry name" value="PRTase-like"/>
</dbReference>
<evidence type="ECO:0000259" key="7">
    <source>
        <dbReference type="Pfam" id="PF00156"/>
    </source>
</evidence>
<evidence type="ECO:0000256" key="1">
    <source>
        <dbReference type="ARBA" id="ARBA00004889"/>
    </source>
</evidence>
<dbReference type="Gene3D" id="3.40.50.2020">
    <property type="match status" value="1"/>
</dbReference>
<dbReference type="InterPro" id="IPR023031">
    <property type="entry name" value="OPRT"/>
</dbReference>
<feature type="binding site" evidence="6">
    <location>
        <position position="93"/>
    </location>
    <ligand>
        <name>5-phospho-alpha-D-ribose 1-diphosphate</name>
        <dbReference type="ChEBI" id="CHEBI:58017"/>
        <note>ligand shared between dimeric partners</note>
    </ligand>
</feature>
<feature type="binding site" description="in other chain" evidence="6">
    <location>
        <begin position="115"/>
        <end position="123"/>
    </location>
    <ligand>
        <name>5-phospho-alpha-D-ribose 1-diphosphate</name>
        <dbReference type="ChEBI" id="CHEBI:58017"/>
        <note>ligand shared between dimeric partners</note>
    </ligand>
</feature>
<dbReference type="PANTHER" id="PTHR19278:SF9">
    <property type="entry name" value="URIDINE 5'-MONOPHOSPHATE SYNTHASE"/>
    <property type="match status" value="1"/>
</dbReference>
<protein>
    <recommendedName>
        <fullName evidence="2 6">Orotate phosphoribosyltransferase</fullName>
        <shortName evidence="6">OPRT</shortName>
        <shortName evidence="6">OPRTase</shortName>
        <ecNumber evidence="2 6">2.4.2.10</ecNumber>
    </recommendedName>
</protein>
<accession>A0ABS8ZVM5</accession>
<dbReference type="PANTHER" id="PTHR19278">
    <property type="entry name" value="OROTATE PHOSPHORIBOSYLTRANSFERASE"/>
    <property type="match status" value="1"/>
</dbReference>
<dbReference type="HAMAP" id="MF_01208">
    <property type="entry name" value="PyrE"/>
    <property type="match status" value="1"/>
</dbReference>
<reference evidence="8 9" key="1">
    <citation type="submission" date="2021-12" db="EMBL/GenBank/DDBJ databases">
        <title>Genome sequence of Kibdelosporangium philippinense ATCC 49844.</title>
        <authorList>
            <person name="Fedorov E.A."/>
            <person name="Omeragic M."/>
            <person name="Shalygina K.F."/>
            <person name="Maclea K.S."/>
        </authorList>
    </citation>
    <scope>NUCLEOTIDE SEQUENCE [LARGE SCALE GENOMIC DNA]</scope>
    <source>
        <strain evidence="8 9">ATCC 49844</strain>
    </source>
</reference>
<gene>
    <name evidence="6" type="primary">pyrE</name>
    <name evidence="8" type="ORF">LWC34_54545</name>
</gene>
<dbReference type="EC" id="2.4.2.10" evidence="2 6"/>
<evidence type="ECO:0000256" key="5">
    <source>
        <dbReference type="ARBA" id="ARBA00022975"/>
    </source>
</evidence>
<keyword evidence="4 6" id="KW-0808">Transferase</keyword>